<reference evidence="1 2" key="1">
    <citation type="journal article" date="2020" name="ISME J.">
        <title>Comparative genomics reveals insights into cyanobacterial evolution and habitat adaptation.</title>
        <authorList>
            <person name="Chen M.Y."/>
            <person name="Teng W.K."/>
            <person name="Zhao L."/>
            <person name="Hu C.X."/>
            <person name="Zhou Y.K."/>
            <person name="Han B.P."/>
            <person name="Song L.R."/>
            <person name="Shu W.S."/>
        </authorList>
    </citation>
    <scope>NUCLEOTIDE SEQUENCE [LARGE SCALE GENOMIC DNA]</scope>
    <source>
        <strain evidence="1 2">FACHB-159</strain>
    </source>
</reference>
<evidence type="ECO:0000313" key="1">
    <source>
        <dbReference type="EMBL" id="MBD2732456.1"/>
    </source>
</evidence>
<sequence length="52" mass="5820">MGHRADHWFNVPFVLAEPLVEKKATSTLYSAFSMPHAPCPMQKKIKTYAATA</sequence>
<proteinExistence type="predicted"/>
<name>A0ABR8JYK3_9NOSO</name>
<protein>
    <submittedName>
        <fullName evidence="1">Uncharacterized protein</fullName>
    </submittedName>
</protein>
<dbReference type="RefSeq" id="WP_190953182.1">
    <property type="nucleotide sequence ID" value="NZ_JACJTU010000001.1"/>
</dbReference>
<gene>
    <name evidence="1" type="ORF">H6H03_00820</name>
</gene>
<comment type="caution">
    <text evidence="1">The sequence shown here is derived from an EMBL/GenBank/DDBJ whole genome shotgun (WGS) entry which is preliminary data.</text>
</comment>
<dbReference type="Proteomes" id="UP000637383">
    <property type="component" value="Unassembled WGS sequence"/>
</dbReference>
<keyword evidence="2" id="KW-1185">Reference proteome</keyword>
<dbReference type="EMBL" id="JACJTU010000001">
    <property type="protein sequence ID" value="MBD2732456.1"/>
    <property type="molecule type" value="Genomic_DNA"/>
</dbReference>
<organism evidence="1 2">
    <name type="scientific">Nostoc paludosum FACHB-159</name>
    <dbReference type="NCBI Taxonomy" id="2692908"/>
    <lineage>
        <taxon>Bacteria</taxon>
        <taxon>Bacillati</taxon>
        <taxon>Cyanobacteriota</taxon>
        <taxon>Cyanophyceae</taxon>
        <taxon>Nostocales</taxon>
        <taxon>Nostocaceae</taxon>
        <taxon>Nostoc</taxon>
    </lineage>
</organism>
<accession>A0ABR8JYK3</accession>
<evidence type="ECO:0000313" key="2">
    <source>
        <dbReference type="Proteomes" id="UP000637383"/>
    </source>
</evidence>